<dbReference type="RefSeq" id="XP_021837036.1">
    <property type="nucleotide sequence ID" value="XM_021981344.1"/>
</dbReference>
<dbReference type="Proteomes" id="UP000813463">
    <property type="component" value="Chromosome 6"/>
</dbReference>
<dbReference type="InterPro" id="IPR002110">
    <property type="entry name" value="Ankyrin_rpt"/>
</dbReference>
<reference evidence="3 4" key="2">
    <citation type="submission" date="2025-04" db="UniProtKB">
        <authorList>
            <consortium name="RefSeq"/>
        </authorList>
    </citation>
    <scope>IDENTIFICATION</scope>
    <source>
        <tissue evidence="5">Leaf</tissue>
    </source>
</reference>
<dbReference type="InterPro" id="IPR036770">
    <property type="entry name" value="Ankyrin_rpt-contain_sf"/>
</dbReference>
<reference evidence="2" key="1">
    <citation type="journal article" date="2021" name="Nat. Commun.">
        <title>Genomic analyses provide insights into spinach domestication and the genetic basis of agronomic traits.</title>
        <authorList>
            <person name="Cai X."/>
            <person name="Sun X."/>
            <person name="Xu C."/>
            <person name="Sun H."/>
            <person name="Wang X."/>
            <person name="Ge C."/>
            <person name="Zhang Z."/>
            <person name="Wang Q."/>
            <person name="Fei Z."/>
            <person name="Jiao C."/>
            <person name="Wang Q."/>
        </authorList>
    </citation>
    <scope>NUCLEOTIDE SEQUENCE [LARGE SCALE GENOMIC DNA]</scope>
    <source>
        <strain evidence="2">cv. Varoflay</strain>
    </source>
</reference>
<dbReference type="RefSeq" id="XP_021837037.1">
    <property type="nucleotide sequence ID" value="XM_021981345.1"/>
</dbReference>
<dbReference type="Gene3D" id="1.25.40.20">
    <property type="entry name" value="Ankyrin repeat-containing domain"/>
    <property type="match status" value="1"/>
</dbReference>
<organism evidence="2 3">
    <name type="scientific">Spinacia oleracea</name>
    <name type="common">Spinach</name>
    <dbReference type="NCBI Taxonomy" id="3562"/>
    <lineage>
        <taxon>Eukaryota</taxon>
        <taxon>Viridiplantae</taxon>
        <taxon>Streptophyta</taxon>
        <taxon>Embryophyta</taxon>
        <taxon>Tracheophyta</taxon>
        <taxon>Spermatophyta</taxon>
        <taxon>Magnoliopsida</taxon>
        <taxon>eudicotyledons</taxon>
        <taxon>Gunneridae</taxon>
        <taxon>Pentapetalae</taxon>
        <taxon>Caryophyllales</taxon>
        <taxon>Chenopodiaceae</taxon>
        <taxon>Chenopodioideae</taxon>
        <taxon>Anserineae</taxon>
        <taxon>Spinacia</taxon>
    </lineage>
</organism>
<gene>
    <name evidence="3 4 5" type="primary">LOC110776778</name>
</gene>
<dbReference type="RefSeq" id="XP_056689206.1">
    <property type="nucleotide sequence ID" value="XM_056833228.1"/>
</dbReference>
<protein>
    <submittedName>
        <fullName evidence="3 4">Uncharacterized protein LOC110776778</fullName>
    </submittedName>
</protein>
<evidence type="ECO:0000256" key="1">
    <source>
        <dbReference type="SAM" id="MobiDB-lite"/>
    </source>
</evidence>
<evidence type="ECO:0000313" key="2">
    <source>
        <dbReference type="Proteomes" id="UP000813463"/>
    </source>
</evidence>
<evidence type="ECO:0000313" key="5">
    <source>
        <dbReference type="RefSeq" id="XP_056689206.1"/>
    </source>
</evidence>
<evidence type="ECO:0000313" key="4">
    <source>
        <dbReference type="RefSeq" id="XP_021837037.1"/>
    </source>
</evidence>
<evidence type="ECO:0000313" key="3">
    <source>
        <dbReference type="RefSeq" id="XP_021837036.1"/>
    </source>
</evidence>
<name>A0A9R0HUE4_SPIOL</name>
<dbReference type="Pfam" id="PF12796">
    <property type="entry name" value="Ank_2"/>
    <property type="match status" value="1"/>
</dbReference>
<dbReference type="SUPFAM" id="SSF48403">
    <property type="entry name" value="Ankyrin repeat"/>
    <property type="match status" value="1"/>
</dbReference>
<sequence>MYCPLPPLPPPQPPYPPPPPPPHSIPFEWTTRDLKTATLIGNVGFLKASFASKVPLEYYKTTFQVTEADPNHSGNIFHLSVLENREEFIRVAIQNLPPEAIQQLLNQPRNRDDIDIDIVNPLYLAVLTGNFEIVKLFLNVFRTSSALQSPSIPKPWLITVDNTLQTLCHIAILNDNEECALEILTMDMDYFCNAMDINNTGVLYYAMLQRFTNFVLHILRSDTIVTYAGFKGTTPLNVVTRCSEGKEICRLLLEKAPNLVKQRGDGGFSVLQFWANDGKLWPYEYVLENSDISPDVRRVFIDLISATSDQGHNSLHSLAKFSPIEEVAVQTAKLLIDTYKKEKEVVALASSSIQEDLPWLPRRKMDLRHCPVLYSMGIRI</sequence>
<keyword evidence="2" id="KW-1185">Reference proteome</keyword>
<dbReference type="OrthoDB" id="1740812at2759"/>
<dbReference type="KEGG" id="soe:110776778"/>
<proteinExistence type="predicted"/>
<dbReference type="GeneID" id="110776778"/>
<dbReference type="SMART" id="SM00248">
    <property type="entry name" value="ANK"/>
    <property type="match status" value="4"/>
</dbReference>
<dbReference type="AlphaFoldDB" id="A0A9R0HUE4"/>
<accession>A0A9R0HUE4</accession>
<feature type="region of interest" description="Disordered" evidence="1">
    <location>
        <begin position="1"/>
        <end position="24"/>
    </location>
</feature>